<feature type="region of interest" description="Disordered" evidence="2">
    <location>
        <begin position="1"/>
        <end position="156"/>
    </location>
</feature>
<dbReference type="EMBL" id="HBNR01083177">
    <property type="protein sequence ID" value="CAE4660574.1"/>
    <property type="molecule type" value="Transcribed_RNA"/>
</dbReference>
<feature type="domain" description="EF-hand" evidence="3">
    <location>
        <begin position="686"/>
        <end position="721"/>
    </location>
</feature>
<dbReference type="PROSITE" id="PS00018">
    <property type="entry name" value="EF_HAND_1"/>
    <property type="match status" value="2"/>
</dbReference>
<reference evidence="4" key="1">
    <citation type="submission" date="2021-01" db="EMBL/GenBank/DDBJ databases">
        <authorList>
            <person name="Corre E."/>
            <person name="Pelletier E."/>
            <person name="Niang G."/>
            <person name="Scheremetjew M."/>
            <person name="Finn R."/>
            <person name="Kale V."/>
            <person name="Holt S."/>
            <person name="Cochrane G."/>
            <person name="Meng A."/>
            <person name="Brown T."/>
            <person name="Cohen L."/>
        </authorList>
    </citation>
    <scope>NUCLEOTIDE SEQUENCE</scope>
    <source>
        <strain evidence="4">CCMP3105</strain>
    </source>
</reference>
<keyword evidence="1" id="KW-0106">Calcium</keyword>
<feature type="domain" description="EF-hand" evidence="3">
    <location>
        <begin position="488"/>
        <end position="523"/>
    </location>
</feature>
<dbReference type="AlphaFoldDB" id="A0A7S4W8C6"/>
<proteinExistence type="predicted"/>
<evidence type="ECO:0000313" key="4">
    <source>
        <dbReference type="EMBL" id="CAE4660574.1"/>
    </source>
</evidence>
<gene>
    <name evidence="4" type="ORF">AMON00008_LOCUS59549</name>
</gene>
<dbReference type="SUPFAM" id="SSF47473">
    <property type="entry name" value="EF-hand"/>
    <property type="match status" value="1"/>
</dbReference>
<dbReference type="InterPro" id="IPR018247">
    <property type="entry name" value="EF_Hand_1_Ca_BS"/>
</dbReference>
<dbReference type="GO" id="GO:0005509">
    <property type="term" value="F:calcium ion binding"/>
    <property type="evidence" value="ECO:0007669"/>
    <property type="project" value="InterPro"/>
</dbReference>
<dbReference type="PROSITE" id="PS50222">
    <property type="entry name" value="EF_HAND_2"/>
    <property type="match status" value="2"/>
</dbReference>
<evidence type="ECO:0000256" key="2">
    <source>
        <dbReference type="SAM" id="MobiDB-lite"/>
    </source>
</evidence>
<feature type="compositionally biased region" description="Low complexity" evidence="2">
    <location>
        <begin position="819"/>
        <end position="829"/>
    </location>
</feature>
<dbReference type="InterPro" id="IPR002048">
    <property type="entry name" value="EF_hand_dom"/>
</dbReference>
<protein>
    <recommendedName>
        <fullName evidence="3">EF-hand domain-containing protein</fullName>
    </recommendedName>
</protein>
<evidence type="ECO:0000256" key="1">
    <source>
        <dbReference type="ARBA" id="ARBA00022837"/>
    </source>
</evidence>
<name>A0A7S4W8C6_9DINO</name>
<accession>A0A7S4W8C6</accession>
<feature type="region of interest" description="Disordered" evidence="2">
    <location>
        <begin position="219"/>
        <end position="291"/>
    </location>
</feature>
<feature type="compositionally biased region" description="Low complexity" evidence="2">
    <location>
        <begin position="120"/>
        <end position="153"/>
    </location>
</feature>
<feature type="compositionally biased region" description="Basic and acidic residues" evidence="2">
    <location>
        <begin position="256"/>
        <end position="267"/>
    </location>
</feature>
<dbReference type="InterPro" id="IPR011992">
    <property type="entry name" value="EF-hand-dom_pair"/>
</dbReference>
<dbReference type="SMART" id="SM00054">
    <property type="entry name" value="EFh"/>
    <property type="match status" value="2"/>
</dbReference>
<feature type="region of interest" description="Disordered" evidence="2">
    <location>
        <begin position="785"/>
        <end position="860"/>
    </location>
</feature>
<dbReference type="Gene3D" id="1.10.238.10">
    <property type="entry name" value="EF-hand"/>
    <property type="match status" value="1"/>
</dbReference>
<sequence length="860" mass="93721">MDETFLRASALCRPPQADSRSTAGSPQALPPAPTRRAPHGLGRSGGGSSASRPRRRPSGAFQLTSVAPVEGKPAEEDVAEAAPVPPWSHAVPKGRSAGPWRVRRRSDEQDVVSRLKRFGTDSSQADSSLSDATSSTRSGPSSGADPGASSTAGCREWLAAQEADALRRPWRPLSARAGKREGRIRDNLRRLLTPDGGASATGATAPVLLPADAAPAVGFGDPGASRRPRRRSAETCSESGLSGSSEGDEDAAGPVEIRDRRGREGRPGRRGQRPACASPIDVPRPERRAEDRRIVGRLKAFDRRWSCMATTDRAPASASSPPRRRSSLFAVPELASKERMEMAKAQPALAAVIDAITSKRPKTGKRSSVMEKEIQLSIASWSSQHPPHVAKSLLQANGRWETATRHTSNQYLTFQLAEPEAVAAIEFSLAEAATDPKHCRVQFSAASVVGPWTEAWSFTVSPSPGQACFKSSHSYVKTQNSVSELILNHCGGLDAAWRLVDPNGTGVLCIREFKHLCNQLQQEEGLDLLAAAALQDVPALFQELDIYGTGKVKVTDLLRVNKFEPPKATWWRLLILDNHGSPTCITLGAPLRLFGPPERPQISMRRRNRRSSETCKVTAFHPETVGLKPEVRILREVAKSYNRPLTELEDIYEHFHRDGLDQSAEISREAFEGLLLGMLGLPECDVQKVRFEFCWKQMDRDGNGKINFAEFMAWYRSNFQQEPDGGPEGSMMGEQLLEMLLESKGREASSGCLSLHDRMPWIRHVDSMRREEECLHTALRRTLSYLDKEPPEDQPLLPRAHAGHPGNFHSEEHDDEGTDSGSSHSGSSSESEDSGLPASRYLSETSELSGAAGTVGTGLA</sequence>
<evidence type="ECO:0000259" key="3">
    <source>
        <dbReference type="PROSITE" id="PS50222"/>
    </source>
</evidence>
<organism evidence="4">
    <name type="scientific">Alexandrium monilatum</name>
    <dbReference type="NCBI Taxonomy" id="311494"/>
    <lineage>
        <taxon>Eukaryota</taxon>
        <taxon>Sar</taxon>
        <taxon>Alveolata</taxon>
        <taxon>Dinophyceae</taxon>
        <taxon>Gonyaulacales</taxon>
        <taxon>Pyrocystaceae</taxon>
        <taxon>Alexandrium</taxon>
    </lineage>
</organism>